<dbReference type="HOGENOM" id="CLU_1749189_0_0_1"/>
<dbReference type="RefSeq" id="XP_756128.1">
    <property type="nucleotide sequence ID" value="XM_751035.1"/>
</dbReference>
<dbReference type="KEGG" id="afm:AFUA_2G17910"/>
<dbReference type="AlphaFoldDB" id="Q4WZ75"/>
<gene>
    <name evidence="2" type="ORF">AFUA_2G17910</name>
</gene>
<feature type="region of interest" description="Disordered" evidence="1">
    <location>
        <begin position="111"/>
        <end position="133"/>
    </location>
</feature>
<dbReference type="GeneID" id="3512984"/>
<name>Q4WZ75_ASPFU</name>
<dbReference type="VEuPathDB" id="FungiDB:Afu2g17910"/>
<accession>Q4WZ75</accession>
<reference evidence="2 3" key="1">
    <citation type="journal article" date="2005" name="Nature">
        <title>Genomic sequence of the pathogenic and allergenic filamentous fungus Aspergillus fumigatus.</title>
        <authorList>
            <person name="Nierman W.C."/>
            <person name="Pain A."/>
            <person name="Anderson M.J."/>
            <person name="Wortman J.R."/>
            <person name="Kim H.S."/>
            <person name="Arroyo J."/>
            <person name="Berriman M."/>
            <person name="Abe K."/>
            <person name="Archer D.B."/>
            <person name="Bermejo C."/>
            <person name="Bennett J."/>
            <person name="Bowyer P."/>
            <person name="Chen D."/>
            <person name="Collins M."/>
            <person name="Coulsen R."/>
            <person name="Davies R."/>
            <person name="Dyer P.S."/>
            <person name="Farman M."/>
            <person name="Fedorova N."/>
            <person name="Fedorova N."/>
            <person name="Feldblyum T.V."/>
            <person name="Fischer R."/>
            <person name="Fosker N."/>
            <person name="Fraser A."/>
            <person name="Garcia J.L."/>
            <person name="Garcia M.J."/>
            <person name="Goble A."/>
            <person name="Goldman G.H."/>
            <person name="Gomi K."/>
            <person name="Griffith-Jones S."/>
            <person name="Gwilliam R."/>
            <person name="Haas B."/>
            <person name="Haas H."/>
            <person name="Harris D."/>
            <person name="Horiuchi H."/>
            <person name="Huang J."/>
            <person name="Humphray S."/>
            <person name="Jimenez J."/>
            <person name="Keller N."/>
            <person name="Khouri H."/>
            <person name="Kitamoto K."/>
            <person name="Kobayashi T."/>
            <person name="Konzack S."/>
            <person name="Kulkarni R."/>
            <person name="Kumagai T."/>
            <person name="Lafon A."/>
            <person name="Latge J.P."/>
            <person name="Li W."/>
            <person name="Lord A."/>
            <person name="Lu C."/>
            <person name="Majoros W.H."/>
            <person name="May G.S."/>
            <person name="Miller B.L."/>
            <person name="Mohamoud Y."/>
            <person name="Molina M."/>
            <person name="Monod M."/>
            <person name="Mouyna I."/>
            <person name="Mulligan S."/>
            <person name="Murphy L."/>
            <person name="O'Neil S."/>
            <person name="Paulsen I."/>
            <person name="Penalva M.A."/>
            <person name="Pertea M."/>
            <person name="Price C."/>
            <person name="Pritchard B.L."/>
            <person name="Quail M.A."/>
            <person name="Rabbinowitsch E."/>
            <person name="Rawlins N."/>
            <person name="Rajandream M.A."/>
            <person name="Reichard U."/>
            <person name="Renauld H."/>
            <person name="Robson G.D."/>
            <person name="Rodriguez de Cordoba S."/>
            <person name="Rodriguez-Pena J.M."/>
            <person name="Ronning C.M."/>
            <person name="Rutter S."/>
            <person name="Salzberg S.L."/>
            <person name="Sanchez M."/>
            <person name="Sanchez-Ferrero J.C."/>
            <person name="Saunders D."/>
            <person name="Seeger K."/>
            <person name="Squares R."/>
            <person name="Squares S."/>
            <person name="Takeuchi M."/>
            <person name="Tekaia F."/>
            <person name="Turner G."/>
            <person name="Vazquez de Aldana C.R."/>
            <person name="Weidman J."/>
            <person name="White O."/>
            <person name="Woodward J."/>
            <person name="Yu J.H."/>
            <person name="Fraser C."/>
            <person name="Galagan J.E."/>
            <person name="Asai K."/>
            <person name="Machida M."/>
            <person name="Hall N."/>
            <person name="Barrell B."/>
            <person name="Denning D.W."/>
        </authorList>
    </citation>
    <scope>NUCLEOTIDE SEQUENCE [LARGE SCALE GENOMIC DNA]</scope>
    <source>
        <strain evidence="2 3">Af293</strain>
    </source>
</reference>
<sequence length="149" mass="15974">MHVFLPALPFSTTALAQVPRSKPIKLISKGNPILSDSSWDSANPEFPSGEYSPPRRPTPPAPTGGSTRKLQSCTRCSPGLLPGPHTQHMLSGAETTCLLLGWLSPTLLPGPTSTLTRPARSSPTTTTPTLEPSSSMMKNKFLVYHTRGR</sequence>
<dbReference type="OrthoDB" id="5211809at2759"/>
<proteinExistence type="predicted"/>
<dbReference type="EMBL" id="AAHF01000001">
    <property type="protein sequence ID" value="EAL94090.1"/>
    <property type="molecule type" value="Genomic_DNA"/>
</dbReference>
<evidence type="ECO:0000313" key="2">
    <source>
        <dbReference type="EMBL" id="EAL94090.1"/>
    </source>
</evidence>
<evidence type="ECO:0000313" key="3">
    <source>
        <dbReference type="Proteomes" id="UP000002530"/>
    </source>
</evidence>
<organism evidence="2 3">
    <name type="scientific">Aspergillus fumigatus (strain ATCC MYA-4609 / CBS 101355 / FGSC A1100 / Af293)</name>
    <name type="common">Neosartorya fumigata</name>
    <dbReference type="NCBI Taxonomy" id="330879"/>
    <lineage>
        <taxon>Eukaryota</taxon>
        <taxon>Fungi</taxon>
        <taxon>Dikarya</taxon>
        <taxon>Ascomycota</taxon>
        <taxon>Pezizomycotina</taxon>
        <taxon>Eurotiomycetes</taxon>
        <taxon>Eurotiomycetidae</taxon>
        <taxon>Eurotiales</taxon>
        <taxon>Aspergillaceae</taxon>
        <taxon>Aspergillus</taxon>
        <taxon>Aspergillus subgen. Fumigati</taxon>
    </lineage>
</organism>
<keyword evidence="3" id="KW-1185">Reference proteome</keyword>
<feature type="region of interest" description="Disordered" evidence="1">
    <location>
        <begin position="27"/>
        <end position="71"/>
    </location>
</feature>
<comment type="caution">
    <text evidence="2">The sequence shown here is derived from an EMBL/GenBank/DDBJ whole genome shotgun (WGS) entry which is preliminary data.</text>
</comment>
<dbReference type="InParanoid" id="Q4WZ75"/>
<evidence type="ECO:0000256" key="1">
    <source>
        <dbReference type="SAM" id="MobiDB-lite"/>
    </source>
</evidence>
<dbReference type="Proteomes" id="UP000002530">
    <property type="component" value="Unassembled WGS sequence"/>
</dbReference>
<protein>
    <submittedName>
        <fullName evidence="2">Uncharacterized protein</fullName>
    </submittedName>
</protein>